<dbReference type="PRINTS" id="PR01837">
    <property type="entry name" value="MGTCSAPBPROT"/>
</dbReference>
<dbReference type="AlphaFoldDB" id="A0A0M3ANW7"/>
<gene>
    <name evidence="9" type="ORF">YP76_18805</name>
</gene>
<keyword evidence="5 7" id="KW-1133">Transmembrane helix</keyword>
<dbReference type="Pfam" id="PF02308">
    <property type="entry name" value="MgtC"/>
    <property type="match status" value="1"/>
</dbReference>
<accession>A0A0M3ANW7</accession>
<keyword evidence="4 7" id="KW-0812">Transmembrane</keyword>
<feature type="transmembrane region" description="Helical" evidence="7">
    <location>
        <begin position="14"/>
        <end position="33"/>
    </location>
</feature>
<evidence type="ECO:0000256" key="7">
    <source>
        <dbReference type="RuleBase" id="RU365041"/>
    </source>
</evidence>
<dbReference type="InterPro" id="IPR003416">
    <property type="entry name" value="MgtC/SapB/SrpB/YhiD_fam"/>
</dbReference>
<dbReference type="Proteomes" id="UP000033874">
    <property type="component" value="Unassembled WGS sequence"/>
</dbReference>
<protein>
    <recommendedName>
        <fullName evidence="7">Protein MgtC</fullName>
    </recommendedName>
</protein>
<dbReference type="RefSeq" id="WP_046765127.1">
    <property type="nucleotide sequence ID" value="NZ_LBIC01000009.1"/>
</dbReference>
<comment type="subcellular location">
    <subcellularLocation>
        <location evidence="7">Cell inner membrane</location>
        <topology evidence="7">Multi-pass membrane protein</topology>
    </subcellularLocation>
    <subcellularLocation>
        <location evidence="1">Cell membrane</location>
        <topology evidence="1">Multi-pass membrane protein</topology>
    </subcellularLocation>
</comment>
<dbReference type="EMBL" id="LBIC01000009">
    <property type="protein sequence ID" value="KKW90626.1"/>
    <property type="molecule type" value="Genomic_DNA"/>
</dbReference>
<evidence type="ECO:0000256" key="6">
    <source>
        <dbReference type="ARBA" id="ARBA00023136"/>
    </source>
</evidence>
<comment type="similarity">
    <text evidence="2 7">Belongs to the MgtC/SapB family.</text>
</comment>
<keyword evidence="3" id="KW-1003">Cell membrane</keyword>
<dbReference type="InterPro" id="IPR049177">
    <property type="entry name" value="MgtC_SapB_SrpB_YhiD_N"/>
</dbReference>
<evidence type="ECO:0000313" key="9">
    <source>
        <dbReference type="EMBL" id="KKW90626.1"/>
    </source>
</evidence>
<dbReference type="STRING" id="56193.YP76_18805"/>
<feature type="domain" description="MgtC/SapB/SrpB/YhiD N-terminal" evidence="8">
    <location>
        <begin position="18"/>
        <end position="145"/>
    </location>
</feature>
<keyword evidence="10" id="KW-1185">Reference proteome</keyword>
<feature type="transmembrane region" description="Helical" evidence="7">
    <location>
        <begin position="77"/>
        <end position="95"/>
    </location>
</feature>
<evidence type="ECO:0000256" key="5">
    <source>
        <dbReference type="ARBA" id="ARBA00022989"/>
    </source>
</evidence>
<feature type="transmembrane region" description="Helical" evidence="7">
    <location>
        <begin position="107"/>
        <end position="140"/>
    </location>
</feature>
<comment type="caution">
    <text evidence="9">The sequence shown here is derived from an EMBL/GenBank/DDBJ whole genome shotgun (WGS) entry which is preliminary data.</text>
</comment>
<dbReference type="PATRIC" id="fig|56193.3.peg.3953"/>
<feature type="transmembrane region" description="Helical" evidence="7">
    <location>
        <begin position="45"/>
        <end position="65"/>
    </location>
</feature>
<dbReference type="GO" id="GO:0005886">
    <property type="term" value="C:plasma membrane"/>
    <property type="evidence" value="ECO:0007669"/>
    <property type="project" value="UniProtKB-SubCell"/>
</dbReference>
<evidence type="ECO:0000256" key="1">
    <source>
        <dbReference type="ARBA" id="ARBA00004651"/>
    </source>
</evidence>
<evidence type="ECO:0000256" key="4">
    <source>
        <dbReference type="ARBA" id="ARBA00022692"/>
    </source>
</evidence>
<proteinExistence type="inferred from homology"/>
<keyword evidence="7" id="KW-0997">Cell inner membrane</keyword>
<dbReference type="PANTHER" id="PTHR33778">
    <property type="entry name" value="PROTEIN MGTC"/>
    <property type="match status" value="1"/>
</dbReference>
<evidence type="ECO:0000259" key="8">
    <source>
        <dbReference type="Pfam" id="PF02308"/>
    </source>
</evidence>
<name>A0A0M3ANW7_9SPHN</name>
<organism evidence="9 10">
    <name type="scientific">Sphingobium chungbukense</name>
    <dbReference type="NCBI Taxonomy" id="56193"/>
    <lineage>
        <taxon>Bacteria</taxon>
        <taxon>Pseudomonadati</taxon>
        <taxon>Pseudomonadota</taxon>
        <taxon>Alphaproteobacteria</taxon>
        <taxon>Sphingomonadales</taxon>
        <taxon>Sphingomonadaceae</taxon>
        <taxon>Sphingobium</taxon>
    </lineage>
</organism>
<evidence type="ECO:0000256" key="3">
    <source>
        <dbReference type="ARBA" id="ARBA00022475"/>
    </source>
</evidence>
<dbReference type="PANTHER" id="PTHR33778:SF1">
    <property type="entry name" value="MAGNESIUM TRANSPORTER YHID-RELATED"/>
    <property type="match status" value="1"/>
</dbReference>
<evidence type="ECO:0000313" key="10">
    <source>
        <dbReference type="Proteomes" id="UP000033874"/>
    </source>
</evidence>
<reference evidence="9 10" key="1">
    <citation type="submission" date="2015-04" db="EMBL/GenBank/DDBJ databases">
        <title>Genome sequence of aromatic hydrocarbons-degrading Sphingobium chungbukense DJ77.</title>
        <authorList>
            <person name="Kim Y.-C."/>
            <person name="Chae J.-C."/>
        </authorList>
    </citation>
    <scope>NUCLEOTIDE SEQUENCE [LARGE SCALE GENOMIC DNA]</scope>
    <source>
        <strain evidence="9 10">DJ77</strain>
    </source>
</reference>
<keyword evidence="6 7" id="KW-0472">Membrane</keyword>
<sequence length="159" mass="16832">MTSLSPLHFTWFDILARLGAAIVFSLMIGLERFLNRRPVDFRPFFIVAVASCSLVIGLIEGSFAIADPRLSIDIGRVMSGVMTGIGFLGAGALFRDGHIVQGAGSAASIWAAGAIGIVCGLGLLWLGGLVAGAILILFLVGRPFTDRYHAERANDNGDR</sequence>
<evidence type="ECO:0000256" key="2">
    <source>
        <dbReference type="ARBA" id="ARBA00009298"/>
    </source>
</evidence>